<protein>
    <submittedName>
        <fullName evidence="2">Uncharacterized protein</fullName>
    </submittedName>
</protein>
<name>A0A4P7MUE7_PYROR</name>
<reference evidence="2 3" key="1">
    <citation type="journal article" date="2019" name="Mol. Biol. Evol.">
        <title>Blast fungal genomes show frequent chromosomal changes, gene gains and losses, and effector gene turnover.</title>
        <authorList>
            <person name="Gomez Luciano L.B."/>
            <person name="Jason Tsai I."/>
            <person name="Chuma I."/>
            <person name="Tosa Y."/>
            <person name="Chen Y.H."/>
            <person name="Li J.Y."/>
            <person name="Li M.Y."/>
            <person name="Jade Lu M.Y."/>
            <person name="Nakayashiki H."/>
            <person name="Li W.H."/>
        </authorList>
    </citation>
    <scope>NUCLEOTIDE SEQUENCE [LARGE SCALE GENOMIC DNA]</scope>
    <source>
        <strain evidence="2">MZ5-1-6</strain>
    </source>
</reference>
<dbReference type="Proteomes" id="UP000294847">
    <property type="component" value="Chromosome 1"/>
</dbReference>
<dbReference type="VEuPathDB" id="FungiDB:M_BR32_EuGene_00084341"/>
<organism evidence="2 3">
    <name type="scientific">Pyricularia oryzae</name>
    <name type="common">Rice blast fungus</name>
    <name type="synonym">Magnaporthe oryzae</name>
    <dbReference type="NCBI Taxonomy" id="318829"/>
    <lineage>
        <taxon>Eukaryota</taxon>
        <taxon>Fungi</taxon>
        <taxon>Dikarya</taxon>
        <taxon>Ascomycota</taxon>
        <taxon>Pezizomycotina</taxon>
        <taxon>Sordariomycetes</taxon>
        <taxon>Sordariomycetidae</taxon>
        <taxon>Magnaporthales</taxon>
        <taxon>Pyriculariaceae</taxon>
        <taxon>Pyricularia</taxon>
    </lineage>
</organism>
<dbReference type="AlphaFoldDB" id="A0A4P7MUE7"/>
<evidence type="ECO:0000313" key="2">
    <source>
        <dbReference type="EMBL" id="QBZ53779.1"/>
    </source>
</evidence>
<evidence type="ECO:0000256" key="1">
    <source>
        <dbReference type="SAM" id="MobiDB-lite"/>
    </source>
</evidence>
<proteinExistence type="predicted"/>
<dbReference type="EMBL" id="CP034204">
    <property type="protein sequence ID" value="QBZ53779.1"/>
    <property type="molecule type" value="Genomic_DNA"/>
</dbReference>
<feature type="compositionally biased region" description="Low complexity" evidence="1">
    <location>
        <begin position="7"/>
        <end position="22"/>
    </location>
</feature>
<accession>A0A4P7MUE7</accession>
<sequence>MSTPHLSPSSSRVSSRNSSRSRANGASTAVNGSSYRVSPSPAPPPASERIANPGSYRVPAQSADLSRLVASDPLARELEGM</sequence>
<feature type="region of interest" description="Disordered" evidence="1">
    <location>
        <begin position="1"/>
        <end position="63"/>
    </location>
</feature>
<feature type="compositionally biased region" description="Polar residues" evidence="1">
    <location>
        <begin position="24"/>
        <end position="37"/>
    </location>
</feature>
<gene>
    <name evidence="2" type="ORF">PoMZ_09469</name>
</gene>
<evidence type="ECO:0000313" key="3">
    <source>
        <dbReference type="Proteomes" id="UP000294847"/>
    </source>
</evidence>